<keyword evidence="1" id="KW-1133">Transmembrane helix</keyword>
<keyword evidence="1" id="KW-0472">Membrane</keyword>
<dbReference type="EMBL" id="JAVREP010000013">
    <property type="protein sequence ID" value="MDT0330577.1"/>
    <property type="molecule type" value="Genomic_DNA"/>
</dbReference>
<evidence type="ECO:0000313" key="3">
    <source>
        <dbReference type="Proteomes" id="UP001183390"/>
    </source>
</evidence>
<dbReference type="Gene3D" id="2.130.10.10">
    <property type="entry name" value="YVTN repeat-like/Quinoprotein amine dehydrogenase"/>
    <property type="match status" value="1"/>
</dbReference>
<accession>A0ABU2MD93</accession>
<dbReference type="RefSeq" id="WP_311513122.1">
    <property type="nucleotide sequence ID" value="NZ_JAVREP010000013.1"/>
</dbReference>
<keyword evidence="3" id="KW-1185">Reference proteome</keyword>
<organism evidence="2 3">
    <name type="scientific">Nocardiopsis lambiniae</name>
    <dbReference type="NCBI Taxonomy" id="3075539"/>
    <lineage>
        <taxon>Bacteria</taxon>
        <taxon>Bacillati</taxon>
        <taxon>Actinomycetota</taxon>
        <taxon>Actinomycetes</taxon>
        <taxon>Streptosporangiales</taxon>
        <taxon>Nocardiopsidaceae</taxon>
        <taxon>Nocardiopsis</taxon>
    </lineage>
</organism>
<gene>
    <name evidence="2" type="ORF">RM479_19350</name>
</gene>
<dbReference type="SUPFAM" id="SSF50998">
    <property type="entry name" value="Quinoprotein alcohol dehydrogenase-like"/>
    <property type="match status" value="1"/>
</dbReference>
<dbReference type="InterPro" id="IPR015943">
    <property type="entry name" value="WD40/YVTN_repeat-like_dom_sf"/>
</dbReference>
<dbReference type="InterPro" id="IPR011047">
    <property type="entry name" value="Quinoprotein_ADH-like_sf"/>
</dbReference>
<protein>
    <recommendedName>
        <fullName evidence="4">Pyrrolo-quinoline quinone</fullName>
    </recommendedName>
</protein>
<feature type="transmembrane region" description="Helical" evidence="1">
    <location>
        <begin position="20"/>
        <end position="37"/>
    </location>
</feature>
<keyword evidence="1" id="KW-0812">Transmembrane</keyword>
<feature type="transmembrane region" description="Helical" evidence="1">
    <location>
        <begin position="72"/>
        <end position="92"/>
    </location>
</feature>
<sequence>MVEDRTIVEDARTTSSRGPLGWCGVGLVLGGATLSLAPGVPSWAGLSAAGAGVLLVVAGLRRMRSLPARRSLVPAAAGLACALIAGFGVRALTLSLAVEHTLAESVPDTAPPIPAEVTTTAWTRTLPGDDTLVRVVPGTLGPIVVLDDGVVALDGITGDELWRYRLRGADARATVYGGGTRIHIAHGDPDDPDRTGASTWVELDTARGGTVETFTVPPPPAGTTTTVLTVASGVLVHSRTEDDDTPRIVAHDTATLREAWSFTVPEEPGRVCAPWQGWNADNTLRTTDLFLLAYACVPEGRARDTDPARIADTPGAHLTGVVTALDRRDGRVRWTRELPGLEEFPALRVGGPVIDADTRPVIVVDPLMGEDAPVILDPRDGSHAVRITAEPWTDGRSVLVRADTGGAVVTETAADRLLVHRVSPEGGIVVTAALDAADLPGYGPASAVALSDAVVVPLSAPDADREVPAVWSVPFDGDPRFSVLDPVGEAGPLPLGSGADHHRAVAVPGALVTVARGAEAVRLHGLLP</sequence>
<dbReference type="Proteomes" id="UP001183390">
    <property type="component" value="Unassembled WGS sequence"/>
</dbReference>
<evidence type="ECO:0000313" key="2">
    <source>
        <dbReference type="EMBL" id="MDT0330577.1"/>
    </source>
</evidence>
<comment type="caution">
    <text evidence="2">The sequence shown here is derived from an EMBL/GenBank/DDBJ whole genome shotgun (WGS) entry which is preliminary data.</text>
</comment>
<proteinExistence type="predicted"/>
<evidence type="ECO:0000256" key="1">
    <source>
        <dbReference type="SAM" id="Phobius"/>
    </source>
</evidence>
<name>A0ABU2MD93_9ACTN</name>
<evidence type="ECO:0008006" key="4">
    <source>
        <dbReference type="Google" id="ProtNLM"/>
    </source>
</evidence>
<feature type="transmembrane region" description="Helical" evidence="1">
    <location>
        <begin position="43"/>
        <end position="60"/>
    </location>
</feature>
<reference evidence="3" key="1">
    <citation type="submission" date="2023-07" db="EMBL/GenBank/DDBJ databases">
        <title>30 novel species of actinomycetes from the DSMZ collection.</title>
        <authorList>
            <person name="Nouioui I."/>
        </authorList>
    </citation>
    <scope>NUCLEOTIDE SEQUENCE [LARGE SCALE GENOMIC DNA]</scope>
    <source>
        <strain evidence="3">DSM 44743</strain>
    </source>
</reference>